<organism evidence="2 3">
    <name type="scientific">Anoxybacter fermentans</name>
    <dbReference type="NCBI Taxonomy" id="1323375"/>
    <lineage>
        <taxon>Bacteria</taxon>
        <taxon>Bacillati</taxon>
        <taxon>Bacillota</taxon>
        <taxon>Clostridia</taxon>
        <taxon>Halanaerobiales</taxon>
        <taxon>Anoxybacter</taxon>
    </lineage>
</organism>
<dbReference type="PROSITE" id="PS50005">
    <property type="entry name" value="TPR"/>
    <property type="match status" value="1"/>
</dbReference>
<dbReference type="Proteomes" id="UP000267250">
    <property type="component" value="Chromosome"/>
</dbReference>
<proteinExistence type="predicted"/>
<keyword evidence="1" id="KW-0802">TPR repeat</keyword>
<evidence type="ECO:0000256" key="1">
    <source>
        <dbReference type="PROSITE-ProRule" id="PRU00339"/>
    </source>
</evidence>
<name>A0A3S9SZ29_9FIRM</name>
<dbReference type="AlphaFoldDB" id="A0A3S9SZ29"/>
<dbReference type="SUPFAM" id="SSF48452">
    <property type="entry name" value="TPR-like"/>
    <property type="match status" value="2"/>
</dbReference>
<dbReference type="KEGG" id="aft:BBF96_08585"/>
<dbReference type="RefSeq" id="WP_127016773.1">
    <property type="nucleotide sequence ID" value="NZ_CP016379.1"/>
</dbReference>
<accession>A0A3S9SZ29</accession>
<evidence type="ECO:0000313" key="2">
    <source>
        <dbReference type="EMBL" id="AZR73432.1"/>
    </source>
</evidence>
<gene>
    <name evidence="2" type="ORF">BBF96_08585</name>
</gene>
<feature type="repeat" description="TPR" evidence="1">
    <location>
        <begin position="176"/>
        <end position="209"/>
    </location>
</feature>
<evidence type="ECO:0000313" key="3">
    <source>
        <dbReference type="Proteomes" id="UP000267250"/>
    </source>
</evidence>
<dbReference type="InterPro" id="IPR019734">
    <property type="entry name" value="TPR_rpt"/>
</dbReference>
<keyword evidence="3" id="KW-1185">Reference proteome</keyword>
<reference evidence="2 3" key="1">
    <citation type="submission" date="2016-07" db="EMBL/GenBank/DDBJ databases">
        <title>Genome and transcriptome analysis of iron-reducing fermentative bacteria Anoxybacter fermentans.</title>
        <authorList>
            <person name="Zeng X."/>
            <person name="Shao Z."/>
        </authorList>
    </citation>
    <scope>NUCLEOTIDE SEQUENCE [LARGE SCALE GENOMIC DNA]</scope>
    <source>
        <strain evidence="2 3">DY22613</strain>
    </source>
</reference>
<dbReference type="EMBL" id="CP016379">
    <property type="protein sequence ID" value="AZR73432.1"/>
    <property type="molecule type" value="Genomic_DNA"/>
</dbReference>
<protein>
    <submittedName>
        <fullName evidence="2">Uncharacterized protein</fullName>
    </submittedName>
</protein>
<sequence length="352" mass="41612">MNQVQLEQIYENILSEIEKHNYHIAIEEAAGMIAIARLVDDIKYQLLGKYLMGVSYYHLYDYQKSMEKYMELNNLFLEFSQENGEIDLKAGFFDQVRYGMALNMYHQGDLEGGRIVLTHILEHSEKVDIILNSMILLGVIYLMMYELNRNLKYLVPVLEMYLSLLEEVPLPESKKAMIYNNLAILFIYRGQYEKAQEMLNNSFVLEPGPAELASLFNETARINLERKNFKKGRKILEKADEYLNKTVNLLEEGYHYFLWGILYKEEEKYVKALQTFEKSLFLAKKCNNLMEQIRVYRELADLYEKMTSDSDSEYLIEYKLLKEKVNPVKEVIKWQEVWNAIKDRVILAPTQK</sequence>
<dbReference type="Gene3D" id="1.25.40.10">
    <property type="entry name" value="Tetratricopeptide repeat domain"/>
    <property type="match status" value="2"/>
</dbReference>
<dbReference type="InterPro" id="IPR011990">
    <property type="entry name" value="TPR-like_helical_dom_sf"/>
</dbReference>
<dbReference type="SMART" id="SM00028">
    <property type="entry name" value="TPR"/>
    <property type="match status" value="2"/>
</dbReference>